<dbReference type="EMBL" id="NZBD01000016">
    <property type="protein sequence ID" value="MAG18386.1"/>
    <property type="molecule type" value="Genomic_DNA"/>
</dbReference>
<feature type="compositionally biased region" description="Low complexity" evidence="1">
    <location>
        <begin position="34"/>
        <end position="48"/>
    </location>
</feature>
<reference evidence="3" key="1">
    <citation type="submission" date="2017-09" db="EMBL/GenBank/DDBJ databases">
        <title>The Reconstruction of 2,631 Draft Metagenome-Assembled Genomes from the Global Oceans.</title>
        <authorList>
            <person name="Tully B.J."/>
            <person name="Graham E.D."/>
            <person name="Heidelberg J.F."/>
        </authorList>
    </citation>
    <scope>NUCLEOTIDE SEQUENCE [LARGE SCALE GENOMIC DNA]</scope>
</reference>
<dbReference type="AlphaFoldDB" id="A0A2D6LQD1"/>
<evidence type="ECO:0008006" key="4">
    <source>
        <dbReference type="Google" id="ProtNLM"/>
    </source>
</evidence>
<sequence length="359" mass="40349">MKELTILLAGMIFLFGCTSGVTNDPANDSQTGITQPQTPETPETNGSGSEEESNVPSNIFQYDDLSDNEIRETNGIKHLVPLENIHAGCFGMDCIPSIDNPKFESAAKGNEWLQDDDIILGVEYKGVKRAYPLGILNWHEIVNDTIAGDPIVITYCPLCATGLAFERTLNGEAVEFGVSGKLYNSDLVMYDRKTETYWEQISGTAIVGTLTGQRLNRIPIETALWGDWLEKYPDTEVLSRETGEIRDYANYPYGDYQESRSVFFPIDNEDDRLHEKTIVHGIELNNQYKAYVDDAIEKGEIVKEEFSGSTIEVEKDSITDGVRAFILDANGERQTELVTVRSFWFAWFSFHPQTELYEG</sequence>
<comment type="caution">
    <text evidence="2">The sequence shown here is derived from an EMBL/GenBank/DDBJ whole genome shotgun (WGS) entry which is preliminary data.</text>
</comment>
<dbReference type="Pfam" id="PF11376">
    <property type="entry name" value="DUF3179"/>
    <property type="match status" value="1"/>
</dbReference>
<feature type="region of interest" description="Disordered" evidence="1">
    <location>
        <begin position="25"/>
        <end position="56"/>
    </location>
</feature>
<evidence type="ECO:0000313" key="3">
    <source>
        <dbReference type="Proteomes" id="UP000226712"/>
    </source>
</evidence>
<name>A0A2D6LQD1_9ARCH</name>
<gene>
    <name evidence="2" type="ORF">CL944_02850</name>
</gene>
<proteinExistence type="predicted"/>
<organism evidence="2 3">
    <name type="scientific">Candidatus Iainarchaeum sp</name>
    <dbReference type="NCBI Taxonomy" id="3101447"/>
    <lineage>
        <taxon>Archaea</taxon>
        <taxon>Candidatus Iainarchaeota</taxon>
        <taxon>Candidatus Iainarchaeia</taxon>
        <taxon>Candidatus Iainarchaeales</taxon>
        <taxon>Candidatus Iainarchaeaceae</taxon>
        <taxon>Candidatus Iainarchaeum</taxon>
    </lineage>
</organism>
<dbReference type="InterPro" id="IPR021516">
    <property type="entry name" value="DUF3179"/>
</dbReference>
<dbReference type="Proteomes" id="UP000226712">
    <property type="component" value="Unassembled WGS sequence"/>
</dbReference>
<dbReference type="PROSITE" id="PS51257">
    <property type="entry name" value="PROKAR_LIPOPROTEIN"/>
    <property type="match status" value="1"/>
</dbReference>
<evidence type="ECO:0000313" key="2">
    <source>
        <dbReference type="EMBL" id="MAG18386.1"/>
    </source>
</evidence>
<accession>A0A2D6LQD1</accession>
<protein>
    <recommendedName>
        <fullName evidence="4">DUF3179 domain-containing protein</fullName>
    </recommendedName>
</protein>
<evidence type="ECO:0000256" key="1">
    <source>
        <dbReference type="SAM" id="MobiDB-lite"/>
    </source>
</evidence>